<dbReference type="PANTHER" id="PTHR36783:SF2">
    <property type="entry name" value="THYLAKOID LUMENAL 17.9 KDA PROTEIN, CHLOROPLASTIC"/>
    <property type="match status" value="1"/>
</dbReference>
<dbReference type="HOGENOM" id="CLU_101933_0_0_1"/>
<dbReference type="Proteomes" id="UP000001568">
    <property type="component" value="Chromosome 9"/>
</dbReference>
<keyword evidence="3" id="KW-1185">Reference proteome</keyword>
<evidence type="ECO:0000313" key="3">
    <source>
        <dbReference type="Proteomes" id="UP000001568"/>
    </source>
</evidence>
<dbReference type="RefSeq" id="XP_001419742.1">
    <property type="nucleotide sequence ID" value="XM_001419705.1"/>
</dbReference>
<evidence type="ECO:0000256" key="1">
    <source>
        <dbReference type="SAM" id="MobiDB-lite"/>
    </source>
</evidence>
<reference evidence="2 3" key="1">
    <citation type="journal article" date="2007" name="Proc. Natl. Acad. Sci. U.S.A.">
        <title>The tiny eukaryote Ostreococcus provides genomic insights into the paradox of plankton speciation.</title>
        <authorList>
            <person name="Palenik B."/>
            <person name="Grimwood J."/>
            <person name="Aerts A."/>
            <person name="Rouze P."/>
            <person name="Salamov A."/>
            <person name="Putnam N."/>
            <person name="Dupont C."/>
            <person name="Jorgensen R."/>
            <person name="Derelle E."/>
            <person name="Rombauts S."/>
            <person name="Zhou K."/>
            <person name="Otillar R."/>
            <person name="Merchant S.S."/>
            <person name="Podell S."/>
            <person name="Gaasterland T."/>
            <person name="Napoli C."/>
            <person name="Gendler K."/>
            <person name="Manuell A."/>
            <person name="Tai V."/>
            <person name="Vallon O."/>
            <person name="Piganeau G."/>
            <person name="Jancek S."/>
            <person name="Heijde M."/>
            <person name="Jabbari K."/>
            <person name="Bowler C."/>
            <person name="Lohr M."/>
            <person name="Robbens S."/>
            <person name="Werner G."/>
            <person name="Dubchak I."/>
            <person name="Pazour G.J."/>
            <person name="Ren Q."/>
            <person name="Paulsen I."/>
            <person name="Delwiche C."/>
            <person name="Schmutz J."/>
            <person name="Rokhsar D."/>
            <person name="Van de Peer Y."/>
            <person name="Moreau H."/>
            <person name="Grigoriev I.V."/>
        </authorList>
    </citation>
    <scope>NUCLEOTIDE SEQUENCE [LARGE SCALE GENOMIC DNA]</scope>
    <source>
        <strain evidence="2 3">CCE9901</strain>
    </source>
</reference>
<organism evidence="2 3">
    <name type="scientific">Ostreococcus lucimarinus (strain CCE9901)</name>
    <dbReference type="NCBI Taxonomy" id="436017"/>
    <lineage>
        <taxon>Eukaryota</taxon>
        <taxon>Viridiplantae</taxon>
        <taxon>Chlorophyta</taxon>
        <taxon>Mamiellophyceae</taxon>
        <taxon>Mamiellales</taxon>
        <taxon>Bathycoccaceae</taxon>
        <taxon>Ostreococcus</taxon>
    </lineage>
</organism>
<dbReference type="eggNOG" id="ENOG502QS2R">
    <property type="taxonomic scope" value="Eukaryota"/>
</dbReference>
<dbReference type="OMA" id="CELVECF"/>
<dbReference type="GeneID" id="5003680"/>
<dbReference type="STRING" id="436017.A4S2G1"/>
<evidence type="ECO:0000313" key="2">
    <source>
        <dbReference type="EMBL" id="ABO98035.1"/>
    </source>
</evidence>
<feature type="region of interest" description="Disordered" evidence="1">
    <location>
        <begin position="1"/>
        <end position="40"/>
    </location>
</feature>
<dbReference type="InterPro" id="IPR037734">
    <property type="entry name" value="Thylakoid_lumenal_17.9"/>
</dbReference>
<name>A4S2G1_OSTLU</name>
<dbReference type="PANTHER" id="PTHR36783">
    <property type="entry name" value="THYLAKOID LUMENAL 17.9 KDA PROTEIN, CHLOROPLASTIC"/>
    <property type="match status" value="1"/>
</dbReference>
<accession>A4S2G1</accession>
<dbReference type="AlphaFoldDB" id="A4S2G1"/>
<dbReference type="Pfam" id="PF07386">
    <property type="entry name" value="DUF1499"/>
    <property type="match status" value="1"/>
</dbReference>
<dbReference type="OrthoDB" id="200029at2759"/>
<proteinExistence type="predicted"/>
<dbReference type="InterPro" id="IPR010865">
    <property type="entry name" value="DUF1499"/>
</dbReference>
<sequence length="169" mass="18949">MEPEGELELGLQPPGRVRGCPREHNCVSTSSRESDKYASPWTAPNTFRDAKDAANALVDATLESVENSKLIMREDRAEGSFVGFSVPGKLGDDVVEFWVKNEPVSDRNWSGDEGNGPLVLYRSFAMDVKYVYPFMTPVSDLGEQSKRLRRIRESLGWQILGCELVECFQ</sequence>
<protein>
    <submittedName>
        <fullName evidence="2">Uncharacterized protein</fullName>
    </submittedName>
</protein>
<gene>
    <name evidence="2" type="ORF">OSTLU_33443</name>
</gene>
<dbReference type="KEGG" id="olu:OSTLU_33443"/>
<dbReference type="Gramene" id="ABO98035">
    <property type="protein sequence ID" value="ABO98035"/>
    <property type="gene ID" value="OSTLU_33443"/>
</dbReference>
<dbReference type="EMBL" id="CP000589">
    <property type="protein sequence ID" value="ABO98035.1"/>
    <property type="molecule type" value="Genomic_DNA"/>
</dbReference>